<organism evidence="3 4">
    <name type="scientific">Leptomonas pyrrhocoris</name>
    <name type="common">Firebug parasite</name>
    <dbReference type="NCBI Taxonomy" id="157538"/>
    <lineage>
        <taxon>Eukaryota</taxon>
        <taxon>Discoba</taxon>
        <taxon>Euglenozoa</taxon>
        <taxon>Kinetoplastea</taxon>
        <taxon>Metakinetoplastina</taxon>
        <taxon>Trypanosomatida</taxon>
        <taxon>Trypanosomatidae</taxon>
        <taxon>Leishmaniinae</taxon>
        <taxon>Leptomonas</taxon>
    </lineage>
</organism>
<dbReference type="EMBL" id="LGTL01000005">
    <property type="protein sequence ID" value="KPA82357.1"/>
    <property type="molecule type" value="Genomic_DNA"/>
</dbReference>
<dbReference type="VEuPathDB" id="TriTrypDB:LpyrH10_05_3040"/>
<evidence type="ECO:0000259" key="2">
    <source>
        <dbReference type="PROSITE" id="PS50042"/>
    </source>
</evidence>
<dbReference type="GeneID" id="26903735"/>
<dbReference type="InterPro" id="IPR014710">
    <property type="entry name" value="RmlC-like_jellyroll"/>
</dbReference>
<dbReference type="GO" id="GO:0034236">
    <property type="term" value="F:protein kinase A catalytic subunit binding"/>
    <property type="evidence" value="ECO:0007669"/>
    <property type="project" value="TreeGrafter"/>
</dbReference>
<evidence type="ECO:0000313" key="4">
    <source>
        <dbReference type="Proteomes" id="UP000037923"/>
    </source>
</evidence>
<dbReference type="InterPro" id="IPR000595">
    <property type="entry name" value="cNMP-bd_dom"/>
</dbReference>
<dbReference type="RefSeq" id="XP_015660796.1">
    <property type="nucleotide sequence ID" value="XM_015800789.1"/>
</dbReference>
<feature type="compositionally biased region" description="Polar residues" evidence="1">
    <location>
        <begin position="700"/>
        <end position="716"/>
    </location>
</feature>
<dbReference type="OMA" id="MITSRAM"/>
<keyword evidence="4" id="KW-1185">Reference proteome</keyword>
<dbReference type="GO" id="GO:0030552">
    <property type="term" value="F:cAMP binding"/>
    <property type="evidence" value="ECO:0007669"/>
    <property type="project" value="TreeGrafter"/>
</dbReference>
<feature type="compositionally biased region" description="Basic and acidic residues" evidence="1">
    <location>
        <begin position="57"/>
        <end position="83"/>
    </location>
</feature>
<dbReference type="Pfam" id="PF00027">
    <property type="entry name" value="cNMP_binding"/>
    <property type="match status" value="2"/>
</dbReference>
<gene>
    <name evidence="3" type="ORF">ABB37_03444</name>
</gene>
<dbReference type="CDD" id="cd00038">
    <property type="entry name" value="CAP_ED"/>
    <property type="match status" value="2"/>
</dbReference>
<feature type="domain" description="Cyclic nucleotide-binding" evidence="2">
    <location>
        <begin position="538"/>
        <end position="642"/>
    </location>
</feature>
<dbReference type="GO" id="GO:0005829">
    <property type="term" value="C:cytosol"/>
    <property type="evidence" value="ECO:0007669"/>
    <property type="project" value="TreeGrafter"/>
</dbReference>
<comment type="caution">
    <text evidence="3">The sequence shown here is derived from an EMBL/GenBank/DDBJ whole genome shotgun (WGS) entry which is preliminary data.</text>
</comment>
<keyword evidence="3" id="KW-0418">Kinase</keyword>
<protein>
    <submittedName>
        <fullName evidence="3">Regulatory subunit of protein kinase a-like protein</fullName>
    </submittedName>
</protein>
<feature type="region of interest" description="Disordered" evidence="1">
    <location>
        <begin position="41"/>
        <end position="305"/>
    </location>
</feature>
<evidence type="ECO:0000313" key="3">
    <source>
        <dbReference type="EMBL" id="KPA82357.1"/>
    </source>
</evidence>
<dbReference type="InterPro" id="IPR018490">
    <property type="entry name" value="cNMP-bd_dom_sf"/>
</dbReference>
<dbReference type="Gene3D" id="2.60.120.10">
    <property type="entry name" value="Jelly Rolls"/>
    <property type="match status" value="2"/>
</dbReference>
<feature type="region of interest" description="Disordered" evidence="1">
    <location>
        <begin position="664"/>
        <end position="722"/>
    </location>
</feature>
<dbReference type="PROSITE" id="PS50042">
    <property type="entry name" value="CNMP_BINDING_3"/>
    <property type="match status" value="2"/>
</dbReference>
<dbReference type="GO" id="GO:0005952">
    <property type="term" value="C:cAMP-dependent protein kinase complex"/>
    <property type="evidence" value="ECO:0007669"/>
    <property type="project" value="InterPro"/>
</dbReference>
<dbReference type="OrthoDB" id="417078at2759"/>
<proteinExistence type="predicted"/>
<dbReference type="GO" id="GO:0016301">
    <property type="term" value="F:kinase activity"/>
    <property type="evidence" value="ECO:0007669"/>
    <property type="project" value="UniProtKB-KW"/>
</dbReference>
<evidence type="ECO:0000256" key="1">
    <source>
        <dbReference type="SAM" id="MobiDB-lite"/>
    </source>
</evidence>
<feature type="compositionally biased region" description="Low complexity" evidence="1">
    <location>
        <begin position="282"/>
        <end position="295"/>
    </location>
</feature>
<feature type="domain" description="Cyclic nucleotide-binding" evidence="2">
    <location>
        <begin position="416"/>
        <end position="535"/>
    </location>
</feature>
<dbReference type="InterPro" id="IPR050503">
    <property type="entry name" value="cAMP-dep_PK_reg_su-like"/>
</dbReference>
<dbReference type="PANTHER" id="PTHR11635:SF152">
    <property type="entry name" value="CAMP-DEPENDENT PROTEIN KINASE TYPE I REGULATORY SUBUNIT-RELATED"/>
    <property type="match status" value="1"/>
</dbReference>
<sequence>MSEFDKYVAQWVSRAGDDLPKNAREKLLKNIKSNLSDYEVLRGPAASRAGKKKAEKKRLQEEEKAKEEARKERAEQDRRRQERQASLPPLPPSKSNTETALGVAAGAQDTAEPTKKAAAKKSGPAGGGSSSSNHHLRKATAKGSSWHDNGAPLDDKTSPRKRLRASQKIPYRKDGGSRSKKRSQAGPEQVKDIDFSFGKHVDAQLRQLETETPSTTAHNAARRRVKISPIVADTAPTPPASAAPPDEPAATAPAAPATQKAARKRSSQPPPLDQIVTDDAELAGSNAEAAAAAMASQGSFDEDSAGQSAPFFAATYNYHERLNAFQFASAGTEHNGKLGSRSDVPTDEDEEEVEEEFIDDHEDVRRRTMQMQRPSRPAISDSTLDIDEARIANFPTTPKSQNKVKTISRVLVRHFLFSTLDDNDIAKVASVMDLERFEAGENVLTKGEPNDTFYIVLDGEAETTEVNEAGEEVVVPLIRGSTCGDVALMYELRNDATVVARTALQCASLQRRTYKMITSRAMEEKRRKYIDFLASIPLFDGLSASELERVAESLKEDTYVEGQKVITYGVPNHWLHIVMEGTLRVMAPDVNGAEEREVSVVQRGHFVGEIEFIYHHLPVASVYADSPVVKTAKLSRRSFEVLPRGVREKLVRLVEEDATYNPYHMRMRSSSPPAFDMTPHFDAPPPSVQKSLRQYESEQSEGTSAATDPLHPSQSTEDAHTA</sequence>
<dbReference type="AlphaFoldDB" id="A0A0M9G4Z7"/>
<feature type="compositionally biased region" description="Basic and acidic residues" evidence="1">
    <location>
        <begin position="189"/>
        <end position="203"/>
    </location>
</feature>
<dbReference type="GO" id="GO:0004862">
    <property type="term" value="F:cAMP-dependent protein kinase inhibitor activity"/>
    <property type="evidence" value="ECO:0007669"/>
    <property type="project" value="TreeGrafter"/>
</dbReference>
<feature type="compositionally biased region" description="Pro residues" evidence="1">
    <location>
        <begin position="236"/>
        <end position="247"/>
    </location>
</feature>
<dbReference type="PANTHER" id="PTHR11635">
    <property type="entry name" value="CAMP-DEPENDENT PROTEIN KINASE REGULATORY CHAIN"/>
    <property type="match status" value="1"/>
</dbReference>
<dbReference type="SUPFAM" id="SSF51206">
    <property type="entry name" value="cAMP-binding domain-like"/>
    <property type="match status" value="2"/>
</dbReference>
<keyword evidence="3" id="KW-0808">Transferase</keyword>
<dbReference type="Proteomes" id="UP000037923">
    <property type="component" value="Unassembled WGS sequence"/>
</dbReference>
<feature type="compositionally biased region" description="Low complexity" evidence="1">
    <location>
        <begin position="248"/>
        <end position="260"/>
    </location>
</feature>
<dbReference type="SMART" id="SM00100">
    <property type="entry name" value="cNMP"/>
    <property type="match status" value="2"/>
</dbReference>
<reference evidence="3 4" key="1">
    <citation type="submission" date="2015-07" db="EMBL/GenBank/DDBJ databases">
        <title>High-quality genome of monoxenous trypanosomatid Leptomonas pyrrhocoris.</title>
        <authorList>
            <person name="Flegontov P."/>
            <person name="Butenko A."/>
            <person name="Firsov S."/>
            <person name="Vlcek C."/>
            <person name="Logacheva M.D."/>
            <person name="Field M."/>
            <person name="Filatov D."/>
            <person name="Flegontova O."/>
            <person name="Gerasimov E."/>
            <person name="Jackson A.P."/>
            <person name="Kelly S."/>
            <person name="Opperdoes F."/>
            <person name="O'Reilly A."/>
            <person name="Votypka J."/>
            <person name="Yurchenko V."/>
            <person name="Lukes J."/>
        </authorList>
    </citation>
    <scope>NUCLEOTIDE SEQUENCE [LARGE SCALE GENOMIC DNA]</scope>
    <source>
        <strain evidence="3">H10</strain>
    </source>
</reference>
<name>A0A0M9G4Z7_LEPPY</name>
<accession>A0A0M9G4Z7</accession>